<dbReference type="InterPro" id="IPR036312">
    <property type="entry name" value="Bifun_inhib/LTP/seed_sf"/>
</dbReference>
<proteinExistence type="inferred from homology"/>
<dbReference type="AlphaFoldDB" id="A0A6N2K5W3"/>
<sequence>MDELRDRRNRMVTKTIRAEPLQPLRCIKNPGMCNAVHSSTQAEIPSDFHGIVPKRYGGASALQSAASTTADKKAACECIKSASKTINPNPQLAQALPANCEINLPCTVSPNERGWMRRSSSWGKWGFFQGPIKKADALITTLAVLDIVAVGLLGKSAKAFRIPLIVVSINNLSIPKMARILKMVDASCSSTMKVGIIMVQRVSKYSNPIMTSRWTTCTCASSPAYIEALTAVPGARTA</sequence>
<comment type="similarity">
    <text evidence="1">Belongs to the plant LTP family.</text>
</comment>
<evidence type="ECO:0000256" key="1">
    <source>
        <dbReference type="ARBA" id="ARBA00009748"/>
    </source>
</evidence>
<protein>
    <recommendedName>
        <fullName evidence="3">Non-specific lipid-transfer protein</fullName>
    </recommendedName>
</protein>
<name>A0A6N2K5W3_SALVM</name>
<dbReference type="SUPFAM" id="SSF47699">
    <property type="entry name" value="Bifunctional inhibitor/lipid-transfer protein/seed storage 2S albumin"/>
    <property type="match status" value="1"/>
</dbReference>
<reference evidence="2" key="1">
    <citation type="submission" date="2019-03" db="EMBL/GenBank/DDBJ databases">
        <authorList>
            <person name="Mank J."/>
            <person name="Almeida P."/>
        </authorList>
    </citation>
    <scope>NUCLEOTIDE SEQUENCE</scope>
    <source>
        <strain evidence="2">78183</strain>
    </source>
</reference>
<organism evidence="2">
    <name type="scientific">Salix viminalis</name>
    <name type="common">Common osier</name>
    <name type="synonym">Basket willow</name>
    <dbReference type="NCBI Taxonomy" id="40686"/>
    <lineage>
        <taxon>Eukaryota</taxon>
        <taxon>Viridiplantae</taxon>
        <taxon>Streptophyta</taxon>
        <taxon>Embryophyta</taxon>
        <taxon>Tracheophyta</taxon>
        <taxon>Spermatophyta</taxon>
        <taxon>Magnoliopsida</taxon>
        <taxon>eudicotyledons</taxon>
        <taxon>Gunneridae</taxon>
        <taxon>Pentapetalae</taxon>
        <taxon>rosids</taxon>
        <taxon>fabids</taxon>
        <taxon>Malpighiales</taxon>
        <taxon>Salicaceae</taxon>
        <taxon>Saliceae</taxon>
        <taxon>Salix</taxon>
    </lineage>
</organism>
<dbReference type="PANTHER" id="PTHR33076">
    <property type="entry name" value="NON-SPECIFIC LIPID-TRANSFER PROTEIN 2-RELATED"/>
    <property type="match status" value="1"/>
</dbReference>
<dbReference type="GO" id="GO:0006869">
    <property type="term" value="P:lipid transport"/>
    <property type="evidence" value="ECO:0007669"/>
    <property type="project" value="InterPro"/>
</dbReference>
<dbReference type="EMBL" id="CAADRP010000102">
    <property type="protein sequence ID" value="VFU22974.1"/>
    <property type="molecule type" value="Genomic_DNA"/>
</dbReference>
<gene>
    <name evidence="2" type="ORF">SVIM_LOCUS29385</name>
</gene>
<accession>A0A6N2K5W3</accession>
<dbReference type="Gene3D" id="1.10.110.10">
    <property type="entry name" value="Plant lipid-transfer and hydrophobic proteins"/>
    <property type="match status" value="1"/>
</dbReference>
<dbReference type="GO" id="GO:0008289">
    <property type="term" value="F:lipid binding"/>
    <property type="evidence" value="ECO:0007669"/>
    <property type="project" value="InterPro"/>
</dbReference>
<dbReference type="InterPro" id="IPR000528">
    <property type="entry name" value="Plant_nsLTP"/>
</dbReference>
<evidence type="ECO:0008006" key="3">
    <source>
        <dbReference type="Google" id="ProtNLM"/>
    </source>
</evidence>
<evidence type="ECO:0000313" key="2">
    <source>
        <dbReference type="EMBL" id="VFU22974.1"/>
    </source>
</evidence>